<keyword evidence="1" id="KW-1133">Transmembrane helix</keyword>
<feature type="transmembrane region" description="Helical" evidence="1">
    <location>
        <begin position="38"/>
        <end position="60"/>
    </location>
</feature>
<feature type="transmembrane region" description="Helical" evidence="1">
    <location>
        <begin position="118"/>
        <end position="142"/>
    </location>
</feature>
<dbReference type="EMBL" id="JBHUON010000001">
    <property type="protein sequence ID" value="MFD2863325.1"/>
    <property type="molecule type" value="Genomic_DNA"/>
</dbReference>
<organism evidence="2 3">
    <name type="scientific">Mucilaginibacter antarcticus</name>
    <dbReference type="NCBI Taxonomy" id="1855725"/>
    <lineage>
        <taxon>Bacteria</taxon>
        <taxon>Pseudomonadati</taxon>
        <taxon>Bacteroidota</taxon>
        <taxon>Sphingobacteriia</taxon>
        <taxon>Sphingobacteriales</taxon>
        <taxon>Sphingobacteriaceae</taxon>
        <taxon>Mucilaginibacter</taxon>
    </lineage>
</organism>
<keyword evidence="1" id="KW-0472">Membrane</keyword>
<gene>
    <name evidence="2" type="ORF">ACFSYC_01380</name>
</gene>
<comment type="caution">
    <text evidence="2">The sequence shown here is derived from an EMBL/GenBank/DDBJ whole genome shotgun (WGS) entry which is preliminary data.</text>
</comment>
<reference evidence="3" key="1">
    <citation type="journal article" date="2019" name="Int. J. Syst. Evol. Microbiol.">
        <title>The Global Catalogue of Microorganisms (GCM) 10K type strain sequencing project: providing services to taxonomists for standard genome sequencing and annotation.</title>
        <authorList>
            <consortium name="The Broad Institute Genomics Platform"/>
            <consortium name="The Broad Institute Genome Sequencing Center for Infectious Disease"/>
            <person name="Wu L."/>
            <person name="Ma J."/>
        </authorList>
    </citation>
    <scope>NUCLEOTIDE SEQUENCE [LARGE SCALE GENOMIC DNA]</scope>
    <source>
        <strain evidence="3">KCTC 52232</strain>
    </source>
</reference>
<keyword evidence="3" id="KW-1185">Reference proteome</keyword>
<dbReference type="Proteomes" id="UP001597601">
    <property type="component" value="Unassembled WGS sequence"/>
</dbReference>
<name>A0ABW5XM12_9SPHI</name>
<protein>
    <recommendedName>
        <fullName evidence="4">Flippase GtrA</fullName>
    </recommendedName>
</protein>
<sequence length="158" mass="17543">MKLASKIMEWVKRYLPAEVISTAVTVLSAWFIKQQGGSALTIALVGTWTGNITYFGYIIAADIRRSIAVQKQQHLPYTKRNLATDLRGVFVEFGLAEILDSLLIRPAMMYFVPRIVPGFTAGIIAAKLAADLLFYVPAIIGYEVNKKYLKEKSATTPN</sequence>
<accession>A0ABW5XM12</accession>
<evidence type="ECO:0000313" key="3">
    <source>
        <dbReference type="Proteomes" id="UP001597601"/>
    </source>
</evidence>
<keyword evidence="1" id="KW-0812">Transmembrane</keyword>
<feature type="transmembrane region" description="Helical" evidence="1">
    <location>
        <begin position="14"/>
        <end position="32"/>
    </location>
</feature>
<evidence type="ECO:0008006" key="4">
    <source>
        <dbReference type="Google" id="ProtNLM"/>
    </source>
</evidence>
<evidence type="ECO:0000256" key="1">
    <source>
        <dbReference type="SAM" id="Phobius"/>
    </source>
</evidence>
<proteinExistence type="predicted"/>
<evidence type="ECO:0000313" key="2">
    <source>
        <dbReference type="EMBL" id="MFD2863325.1"/>
    </source>
</evidence>